<dbReference type="Proteomes" id="UP000002384">
    <property type="component" value="Chromosome"/>
</dbReference>
<dbReference type="InterPro" id="IPR005349">
    <property type="entry name" value="TMEM14"/>
</dbReference>
<accession>B7KEV0</accession>
<dbReference type="KEGG" id="cyc:PCC7424_0666"/>
<dbReference type="GO" id="GO:0016020">
    <property type="term" value="C:membrane"/>
    <property type="evidence" value="ECO:0007669"/>
    <property type="project" value="UniProtKB-SubCell"/>
</dbReference>
<feature type="transmembrane region" description="Helical" evidence="5">
    <location>
        <begin position="6"/>
        <end position="24"/>
    </location>
</feature>
<keyword evidence="2 5" id="KW-0812">Transmembrane</keyword>
<dbReference type="PANTHER" id="PTHR12668">
    <property type="entry name" value="TRANSMEMBRANE PROTEIN 14, 15"/>
    <property type="match status" value="1"/>
</dbReference>
<evidence type="ECO:0000313" key="6">
    <source>
        <dbReference type="EMBL" id="ACK69125.1"/>
    </source>
</evidence>
<dbReference type="eggNOG" id="COG5548">
    <property type="taxonomic scope" value="Bacteria"/>
</dbReference>
<organism evidence="6 7">
    <name type="scientific">Gloeothece citriformis (strain PCC 7424)</name>
    <name type="common">Cyanothece sp. (strain PCC 7424)</name>
    <dbReference type="NCBI Taxonomy" id="65393"/>
    <lineage>
        <taxon>Bacteria</taxon>
        <taxon>Bacillati</taxon>
        <taxon>Cyanobacteriota</taxon>
        <taxon>Cyanophyceae</taxon>
        <taxon>Oscillatoriophycideae</taxon>
        <taxon>Chroococcales</taxon>
        <taxon>Aphanothecaceae</taxon>
        <taxon>Gloeothece</taxon>
        <taxon>Gloeothece citriformis</taxon>
    </lineage>
</organism>
<keyword evidence="3 5" id="KW-1133">Transmembrane helix</keyword>
<dbReference type="HOGENOM" id="CLU_096652_5_1_3"/>
<comment type="subcellular location">
    <subcellularLocation>
        <location evidence="1">Membrane</location>
    </subcellularLocation>
</comment>
<keyword evidence="7" id="KW-1185">Reference proteome</keyword>
<feature type="transmembrane region" description="Helical" evidence="5">
    <location>
        <begin position="59"/>
        <end position="75"/>
    </location>
</feature>
<proteinExistence type="predicted"/>
<sequence length="101" mass="10898">MSWGIVVVIAYGILSLVGGILGYLKARSKPSLISGLVSGFLLFFAAFLESQGYDLGRPLAQFIILVLVGVFGVRFNQSKKFMPAGLMLSTGVFCLIILSFF</sequence>
<dbReference type="InterPro" id="IPR044890">
    <property type="entry name" value="TMEM14_sf"/>
</dbReference>
<dbReference type="EMBL" id="CP001291">
    <property type="protein sequence ID" value="ACK69125.1"/>
    <property type="molecule type" value="Genomic_DNA"/>
</dbReference>
<evidence type="ECO:0000313" key="7">
    <source>
        <dbReference type="Proteomes" id="UP000002384"/>
    </source>
</evidence>
<keyword evidence="4 5" id="KW-0472">Membrane</keyword>
<evidence type="ECO:0000256" key="5">
    <source>
        <dbReference type="SAM" id="Phobius"/>
    </source>
</evidence>
<evidence type="ECO:0000256" key="4">
    <source>
        <dbReference type="ARBA" id="ARBA00023136"/>
    </source>
</evidence>
<gene>
    <name evidence="6" type="ordered locus">PCC7424_0666</name>
</gene>
<dbReference type="OrthoDB" id="468294at2"/>
<protein>
    <recommendedName>
        <fullName evidence="8">Small integral membrane protein</fullName>
    </recommendedName>
</protein>
<evidence type="ECO:0000256" key="3">
    <source>
        <dbReference type="ARBA" id="ARBA00022989"/>
    </source>
</evidence>
<dbReference type="Gene3D" id="1.10.10.1740">
    <property type="entry name" value="Transmembrane protein 14-like"/>
    <property type="match status" value="1"/>
</dbReference>
<name>B7KEV0_GLOC7</name>
<feature type="transmembrane region" description="Helical" evidence="5">
    <location>
        <begin position="82"/>
        <end position="100"/>
    </location>
</feature>
<feature type="transmembrane region" description="Helical" evidence="5">
    <location>
        <begin position="31"/>
        <end position="47"/>
    </location>
</feature>
<dbReference type="STRING" id="65393.PCC7424_0666"/>
<dbReference type="Pfam" id="PF03647">
    <property type="entry name" value="Tmemb_14"/>
    <property type="match status" value="1"/>
</dbReference>
<evidence type="ECO:0000256" key="2">
    <source>
        <dbReference type="ARBA" id="ARBA00022692"/>
    </source>
</evidence>
<dbReference type="AlphaFoldDB" id="B7KEV0"/>
<reference evidence="7" key="1">
    <citation type="journal article" date="2011" name="MBio">
        <title>Novel metabolic attributes of the genus Cyanothece, comprising a group of unicellular nitrogen-fixing Cyanobacteria.</title>
        <authorList>
            <person name="Bandyopadhyay A."/>
            <person name="Elvitigala T."/>
            <person name="Welsh E."/>
            <person name="Stockel J."/>
            <person name="Liberton M."/>
            <person name="Min H."/>
            <person name="Sherman L.A."/>
            <person name="Pakrasi H.B."/>
        </authorList>
    </citation>
    <scope>NUCLEOTIDE SEQUENCE [LARGE SCALE GENOMIC DNA]</scope>
    <source>
        <strain evidence="7">PCC 7424</strain>
    </source>
</reference>
<dbReference type="RefSeq" id="WP_012598072.1">
    <property type="nucleotide sequence ID" value="NC_011729.1"/>
</dbReference>
<evidence type="ECO:0008006" key="8">
    <source>
        <dbReference type="Google" id="ProtNLM"/>
    </source>
</evidence>
<dbReference type="PANTHER" id="PTHR12668:SF43">
    <property type="entry name" value="TRANSMEMBRANE PROTEIN 14 HOMOLOG"/>
    <property type="match status" value="1"/>
</dbReference>
<evidence type="ECO:0000256" key="1">
    <source>
        <dbReference type="ARBA" id="ARBA00004370"/>
    </source>
</evidence>